<dbReference type="Gene3D" id="3.10.580.10">
    <property type="entry name" value="CBS-domain"/>
    <property type="match status" value="1"/>
</dbReference>
<dbReference type="InterPro" id="IPR044751">
    <property type="entry name" value="Ion_transp-like_CBS"/>
</dbReference>
<feature type="domain" description="CBS" evidence="9">
    <location>
        <begin position="254"/>
        <end position="309"/>
    </location>
</feature>
<sequence>MAGSPIDLIIATLALGLQAFFAGAETALITIDHFRIKALKSRYRWAQRVEYFQRNPEAFFSSILIGEDIALVVMTTFFTRFIIATFGSIGTFYSVAIISIISLIFAQIIPKGLALNRGLDFLAHGVYPIYDLSLLLRPVILVIRKVTAVFLKLYPKEEFTHLLAHEIVEGFRDARSYGHLSRKADRIAERLNIVRRRTVKEVMIPIERAVTIKSPEELTSVFGDHIYSRIPVIRDGQILGVINVKEYIYTGKVELREPLIVDAETPILTLLRILKGSGEQLAIVVEQNRPVGIVSLEDLIEELVGEIEEEL</sequence>
<proteinExistence type="predicted"/>
<evidence type="ECO:0000256" key="1">
    <source>
        <dbReference type="ARBA" id="ARBA00004141"/>
    </source>
</evidence>
<dbReference type="InterPro" id="IPR046342">
    <property type="entry name" value="CBS_dom_sf"/>
</dbReference>
<dbReference type="CDD" id="cd04590">
    <property type="entry name" value="CBS_pair_CorC_HlyC_assoc"/>
    <property type="match status" value="1"/>
</dbReference>
<organism evidence="10 11">
    <name type="scientific">candidate division WOR-3 bacterium</name>
    <dbReference type="NCBI Taxonomy" id="2052148"/>
    <lineage>
        <taxon>Bacteria</taxon>
        <taxon>Bacteria division WOR-3</taxon>
    </lineage>
</organism>
<keyword evidence="2 8" id="KW-0812">Transmembrane</keyword>
<dbReference type="GO" id="GO:0005886">
    <property type="term" value="C:plasma membrane"/>
    <property type="evidence" value="ECO:0007669"/>
    <property type="project" value="TreeGrafter"/>
</dbReference>
<evidence type="ECO:0000256" key="4">
    <source>
        <dbReference type="ARBA" id="ARBA00022989"/>
    </source>
</evidence>
<dbReference type="PROSITE" id="PS51371">
    <property type="entry name" value="CBS"/>
    <property type="match status" value="1"/>
</dbReference>
<evidence type="ECO:0000256" key="7">
    <source>
        <dbReference type="PROSITE-ProRule" id="PRU00703"/>
    </source>
</evidence>
<dbReference type="PANTHER" id="PTHR22777">
    <property type="entry name" value="HEMOLYSIN-RELATED"/>
    <property type="match status" value="1"/>
</dbReference>
<dbReference type="PANTHER" id="PTHR22777:SF17">
    <property type="entry name" value="UPF0053 PROTEIN SLL0260"/>
    <property type="match status" value="1"/>
</dbReference>
<dbReference type="AlphaFoldDB" id="A0A660SP29"/>
<keyword evidence="6 8" id="KW-0472">Membrane</keyword>
<name>A0A660SP29_UNCW3</name>
<evidence type="ECO:0000259" key="9">
    <source>
        <dbReference type="PROSITE" id="PS51371"/>
    </source>
</evidence>
<dbReference type="Pfam" id="PF01595">
    <property type="entry name" value="CNNM"/>
    <property type="match status" value="1"/>
</dbReference>
<keyword evidence="5 7" id="KW-0129">CBS domain</keyword>
<evidence type="ECO:0000256" key="8">
    <source>
        <dbReference type="SAM" id="Phobius"/>
    </source>
</evidence>
<evidence type="ECO:0000313" key="11">
    <source>
        <dbReference type="Proteomes" id="UP000268469"/>
    </source>
</evidence>
<accession>A0A660SP29</accession>
<comment type="caution">
    <text evidence="10">The sequence shown here is derived from an EMBL/GenBank/DDBJ whole genome shotgun (WGS) entry which is preliminary data.</text>
</comment>
<protein>
    <recommendedName>
        <fullName evidence="9">CBS domain-containing protein</fullName>
    </recommendedName>
</protein>
<dbReference type="InterPro" id="IPR002550">
    <property type="entry name" value="CNNM"/>
</dbReference>
<dbReference type="InterPro" id="IPR000644">
    <property type="entry name" value="CBS_dom"/>
</dbReference>
<feature type="transmembrane region" description="Helical" evidence="8">
    <location>
        <begin position="90"/>
        <end position="109"/>
    </location>
</feature>
<keyword evidence="4 8" id="KW-1133">Transmembrane helix</keyword>
<evidence type="ECO:0000256" key="2">
    <source>
        <dbReference type="ARBA" id="ARBA00022692"/>
    </source>
</evidence>
<evidence type="ECO:0000256" key="3">
    <source>
        <dbReference type="ARBA" id="ARBA00022737"/>
    </source>
</evidence>
<dbReference type="SUPFAM" id="SSF54631">
    <property type="entry name" value="CBS-domain pair"/>
    <property type="match status" value="1"/>
</dbReference>
<evidence type="ECO:0000313" key="10">
    <source>
        <dbReference type="EMBL" id="RKX71821.1"/>
    </source>
</evidence>
<feature type="transmembrane region" description="Helical" evidence="8">
    <location>
        <begin position="121"/>
        <end position="143"/>
    </location>
</feature>
<dbReference type="EMBL" id="QNBE01000001">
    <property type="protein sequence ID" value="RKX71821.1"/>
    <property type="molecule type" value="Genomic_DNA"/>
</dbReference>
<dbReference type="Pfam" id="PF00571">
    <property type="entry name" value="CBS"/>
    <property type="match status" value="1"/>
</dbReference>
<reference evidence="10 11" key="1">
    <citation type="submission" date="2018-06" db="EMBL/GenBank/DDBJ databases">
        <title>Extensive metabolic versatility and redundancy in microbially diverse, dynamic hydrothermal sediments.</title>
        <authorList>
            <person name="Dombrowski N."/>
            <person name="Teske A."/>
            <person name="Baker B.J."/>
        </authorList>
    </citation>
    <scope>NUCLEOTIDE SEQUENCE [LARGE SCALE GENOMIC DNA]</scope>
    <source>
        <strain evidence="10">B36_G15</strain>
    </source>
</reference>
<dbReference type="Proteomes" id="UP000268469">
    <property type="component" value="Unassembled WGS sequence"/>
</dbReference>
<comment type="subcellular location">
    <subcellularLocation>
        <location evidence="1">Membrane</location>
        <topology evidence="1">Multi-pass membrane protein</topology>
    </subcellularLocation>
</comment>
<gene>
    <name evidence="10" type="ORF">DRP53_00065</name>
</gene>
<evidence type="ECO:0000256" key="5">
    <source>
        <dbReference type="ARBA" id="ARBA00023122"/>
    </source>
</evidence>
<keyword evidence="3" id="KW-0677">Repeat</keyword>
<evidence type="ECO:0000256" key="6">
    <source>
        <dbReference type="ARBA" id="ARBA00023136"/>
    </source>
</evidence>